<keyword evidence="2" id="KW-1185">Reference proteome</keyword>
<evidence type="ECO:0000313" key="2">
    <source>
        <dbReference type="Proteomes" id="UP000603227"/>
    </source>
</evidence>
<comment type="caution">
    <text evidence="1">The sequence shown here is derived from an EMBL/GenBank/DDBJ whole genome shotgun (WGS) entry which is preliminary data.</text>
</comment>
<organism evidence="1 2">
    <name type="scientific">Streptomyces capitiformicae</name>
    <dbReference type="NCBI Taxonomy" id="2014920"/>
    <lineage>
        <taxon>Bacteria</taxon>
        <taxon>Bacillati</taxon>
        <taxon>Actinomycetota</taxon>
        <taxon>Actinomycetes</taxon>
        <taxon>Kitasatosporales</taxon>
        <taxon>Streptomycetaceae</taxon>
        <taxon>Streptomyces</taxon>
    </lineage>
</organism>
<sequence>MFAEHVEAGLINPLTVEWVQPSGLAANSRTSKLIQLIDERLALKHRAPP</sequence>
<protein>
    <submittedName>
        <fullName evidence="1">Uncharacterized protein</fullName>
    </submittedName>
</protein>
<gene>
    <name evidence="1" type="ORF">GCM10017771_18100</name>
</gene>
<dbReference type="RefSeq" id="WP_189781874.1">
    <property type="nucleotide sequence ID" value="NZ_BNAT01000004.1"/>
</dbReference>
<accession>A0A919GJK7</accession>
<name>A0A919GJK7_9ACTN</name>
<evidence type="ECO:0000313" key="1">
    <source>
        <dbReference type="EMBL" id="GHH85364.1"/>
    </source>
</evidence>
<reference evidence="1" key="2">
    <citation type="submission" date="2020-09" db="EMBL/GenBank/DDBJ databases">
        <authorList>
            <person name="Sun Q."/>
            <person name="Zhou Y."/>
        </authorList>
    </citation>
    <scope>NUCLEOTIDE SEQUENCE</scope>
    <source>
        <strain evidence="1">CGMCC 4.7403</strain>
    </source>
</reference>
<dbReference type="Proteomes" id="UP000603227">
    <property type="component" value="Unassembled WGS sequence"/>
</dbReference>
<proteinExistence type="predicted"/>
<dbReference type="AlphaFoldDB" id="A0A919GJK7"/>
<reference evidence="1" key="1">
    <citation type="journal article" date="2014" name="Int. J. Syst. Evol. Microbiol.">
        <title>Complete genome sequence of Corynebacterium casei LMG S-19264T (=DSM 44701T), isolated from a smear-ripened cheese.</title>
        <authorList>
            <consortium name="US DOE Joint Genome Institute (JGI-PGF)"/>
            <person name="Walter F."/>
            <person name="Albersmeier A."/>
            <person name="Kalinowski J."/>
            <person name="Ruckert C."/>
        </authorList>
    </citation>
    <scope>NUCLEOTIDE SEQUENCE</scope>
    <source>
        <strain evidence="1">CGMCC 4.7403</strain>
    </source>
</reference>
<dbReference type="EMBL" id="BNAT01000004">
    <property type="protein sequence ID" value="GHH85364.1"/>
    <property type="molecule type" value="Genomic_DNA"/>
</dbReference>